<dbReference type="Pfam" id="PF13560">
    <property type="entry name" value="HTH_31"/>
    <property type="match status" value="1"/>
</dbReference>
<dbReference type="InterPro" id="IPR001387">
    <property type="entry name" value="Cro/C1-type_HTH"/>
</dbReference>
<dbReference type="CDD" id="cd00093">
    <property type="entry name" value="HTH_XRE"/>
    <property type="match status" value="1"/>
</dbReference>
<dbReference type="Gene3D" id="1.10.260.40">
    <property type="entry name" value="lambda repressor-like DNA-binding domains"/>
    <property type="match status" value="1"/>
</dbReference>
<dbReference type="InterPro" id="IPR010982">
    <property type="entry name" value="Lambda_DNA-bd_dom_sf"/>
</dbReference>
<dbReference type="PROSITE" id="PS50943">
    <property type="entry name" value="HTH_CROC1"/>
    <property type="match status" value="1"/>
</dbReference>
<evidence type="ECO:0000259" key="1">
    <source>
        <dbReference type="PROSITE" id="PS50943"/>
    </source>
</evidence>
<organism evidence="2">
    <name type="scientific">marine sediment metagenome</name>
    <dbReference type="NCBI Taxonomy" id="412755"/>
    <lineage>
        <taxon>unclassified sequences</taxon>
        <taxon>metagenomes</taxon>
        <taxon>ecological metagenomes</taxon>
    </lineage>
</organism>
<comment type="caution">
    <text evidence="2">The sequence shown here is derived from an EMBL/GenBank/DDBJ whole genome shotgun (WGS) entry which is preliminary data.</text>
</comment>
<dbReference type="AlphaFoldDB" id="A0A0F9C042"/>
<gene>
    <name evidence="2" type="ORF">LCGC14_2464050</name>
</gene>
<proteinExistence type="predicted"/>
<dbReference type="EMBL" id="LAZR01038434">
    <property type="protein sequence ID" value="KKL19577.1"/>
    <property type="molecule type" value="Genomic_DNA"/>
</dbReference>
<name>A0A0F9C042_9ZZZZ</name>
<evidence type="ECO:0000313" key="2">
    <source>
        <dbReference type="EMBL" id="KKL19577.1"/>
    </source>
</evidence>
<sequence>MTPPSLGQQIRAVREAASLSQKALAEKLGCEQQYISKVECGDITPRTGRLQEFAAALDATCTIGKTIAFVPNPKS</sequence>
<dbReference type="SUPFAM" id="SSF47413">
    <property type="entry name" value="lambda repressor-like DNA-binding domains"/>
    <property type="match status" value="1"/>
</dbReference>
<feature type="domain" description="HTH cro/C1-type" evidence="1">
    <location>
        <begin position="10"/>
        <end position="70"/>
    </location>
</feature>
<reference evidence="2" key="1">
    <citation type="journal article" date="2015" name="Nature">
        <title>Complex archaea that bridge the gap between prokaryotes and eukaryotes.</title>
        <authorList>
            <person name="Spang A."/>
            <person name="Saw J.H."/>
            <person name="Jorgensen S.L."/>
            <person name="Zaremba-Niedzwiedzka K."/>
            <person name="Martijn J."/>
            <person name="Lind A.E."/>
            <person name="van Eijk R."/>
            <person name="Schleper C."/>
            <person name="Guy L."/>
            <person name="Ettema T.J."/>
        </authorList>
    </citation>
    <scope>NUCLEOTIDE SEQUENCE</scope>
</reference>
<dbReference type="GO" id="GO:0003677">
    <property type="term" value="F:DNA binding"/>
    <property type="evidence" value="ECO:0007669"/>
    <property type="project" value="InterPro"/>
</dbReference>
<protein>
    <recommendedName>
        <fullName evidence="1">HTH cro/C1-type domain-containing protein</fullName>
    </recommendedName>
</protein>
<accession>A0A0F9C042</accession>
<dbReference type="SMART" id="SM00530">
    <property type="entry name" value="HTH_XRE"/>
    <property type="match status" value="1"/>
</dbReference>